<dbReference type="GO" id="GO:0005886">
    <property type="term" value="C:plasma membrane"/>
    <property type="evidence" value="ECO:0007669"/>
    <property type="project" value="UniProtKB-SubCell"/>
</dbReference>
<feature type="transmembrane region" description="Helical" evidence="6">
    <location>
        <begin position="21"/>
        <end position="40"/>
    </location>
</feature>
<comment type="subcellular location">
    <subcellularLocation>
        <location evidence="1">Cell membrane</location>
        <topology evidence="1">Multi-pass membrane protein</topology>
    </subcellularLocation>
</comment>
<feature type="transmembrane region" description="Helical" evidence="6">
    <location>
        <begin position="305"/>
        <end position="330"/>
    </location>
</feature>
<dbReference type="GeneID" id="3855184"/>
<evidence type="ECO:0000256" key="5">
    <source>
        <dbReference type="ARBA" id="ARBA00023136"/>
    </source>
</evidence>
<keyword evidence="3 6" id="KW-0812">Transmembrane</keyword>
<feature type="transmembrane region" description="Helical" evidence="6">
    <location>
        <begin position="264"/>
        <end position="284"/>
    </location>
</feature>
<evidence type="ECO:0000256" key="3">
    <source>
        <dbReference type="ARBA" id="ARBA00022692"/>
    </source>
</evidence>
<evidence type="ECO:0000256" key="6">
    <source>
        <dbReference type="SAM" id="Phobius"/>
    </source>
</evidence>
<evidence type="ECO:0000256" key="2">
    <source>
        <dbReference type="ARBA" id="ARBA00022475"/>
    </source>
</evidence>
<proteinExistence type="predicted"/>
<feature type="transmembrane region" description="Helical" evidence="6">
    <location>
        <begin position="180"/>
        <end position="203"/>
    </location>
</feature>
<dbReference type="EMBL" id="NGJK01000005">
    <property type="protein sequence ID" value="RAP03767.1"/>
    <property type="molecule type" value="Genomic_DNA"/>
</dbReference>
<protein>
    <submittedName>
        <fullName evidence="7">Transporter</fullName>
    </submittedName>
</protein>
<comment type="caution">
    <text evidence="7">The sequence shown here is derived from an EMBL/GenBank/DDBJ whole genome shotgun (WGS) entry which is preliminary data.</text>
</comment>
<feature type="transmembrane region" description="Helical" evidence="6">
    <location>
        <begin position="92"/>
        <end position="119"/>
    </location>
</feature>
<dbReference type="CDD" id="cd13128">
    <property type="entry name" value="MATE_Wzx_like"/>
    <property type="match status" value="1"/>
</dbReference>
<dbReference type="Pfam" id="PF01943">
    <property type="entry name" value="Polysacc_synt"/>
    <property type="match status" value="1"/>
</dbReference>
<keyword evidence="5 6" id="KW-0472">Membrane</keyword>
<feature type="transmembrane region" description="Helical" evidence="6">
    <location>
        <begin position="157"/>
        <end position="174"/>
    </location>
</feature>
<feature type="transmembrane region" description="Helical" evidence="6">
    <location>
        <begin position="224"/>
        <end position="244"/>
    </location>
</feature>
<evidence type="ECO:0000256" key="4">
    <source>
        <dbReference type="ARBA" id="ARBA00022989"/>
    </source>
</evidence>
<dbReference type="OMA" id="IMSVSTM"/>
<evidence type="ECO:0000313" key="8">
    <source>
        <dbReference type="Proteomes" id="UP000248557"/>
    </source>
</evidence>
<dbReference type="RefSeq" id="WP_011405684.1">
    <property type="nucleotide sequence ID" value="NZ_CATZXA010000035.1"/>
</dbReference>
<organism evidence="7 8">
    <name type="scientific">Methanosphaera stadtmanae</name>
    <dbReference type="NCBI Taxonomy" id="2317"/>
    <lineage>
        <taxon>Archaea</taxon>
        <taxon>Methanobacteriati</taxon>
        <taxon>Methanobacteriota</taxon>
        <taxon>Methanomada group</taxon>
        <taxon>Methanobacteria</taxon>
        <taxon>Methanobacteriales</taxon>
        <taxon>Methanobacteriaceae</taxon>
        <taxon>Methanosphaera</taxon>
    </lineage>
</organism>
<sequence>MLKLKNIFKSKEYKRILENMISLTGLQFASYILPLITLPYLTLVLGPEKFGLTQYAISLITYFQFFTDYGFNLSATRELAICRDDNQKISQIFSSVMFIKLCLCILSFIILLLIVMFIPKFNEDSYVYILTFGMVIGYMLFPTWLFQGLEYMRYTSILNIIGKIVFTVLIFIFIHDTTDYMLVPLINSLGYILVGILGIYIALTKFNIKITIPSIRDIKYHLREGWYVFISTIAINMYTTTNTFLLGLLTNNTLVGYYSIAEKIILAVNGLLNPISQALYPFISRTVKTDDKTRSIEFIRKITKIMTLVGIVLSAGLFIFAKPIILLLFGQSYVNSVIILQIISIVPLAVSLSTVFGVETMLTFNYKKAFTSIVMIGGIIDIVLGIILITLMKEIGIAISFATTEIFITIAMFIFLQRKGIKIINRNHTKLS</sequence>
<feature type="transmembrane region" description="Helical" evidence="6">
    <location>
        <begin position="395"/>
        <end position="416"/>
    </location>
</feature>
<feature type="transmembrane region" description="Helical" evidence="6">
    <location>
        <begin position="336"/>
        <end position="358"/>
    </location>
</feature>
<reference evidence="7 8" key="1">
    <citation type="submission" date="2017-05" db="EMBL/GenBank/DDBJ databases">
        <title>Host range expansion of the Methanosphaera genus to humans and monogastric animals involves recent and extensive reduction in genome content.</title>
        <authorList>
            <person name="Hoedt E.C."/>
            <person name="Volmer J.G."/>
            <person name="Parks D.H."/>
            <person name="Rosewarne C.P."/>
            <person name="Denman S.E."/>
            <person name="Mcsweeney C.S."/>
            <person name="O Cuiv P."/>
            <person name="Hugenholtz P."/>
            <person name="Tyson G.W."/>
            <person name="Morrison M."/>
        </authorList>
    </citation>
    <scope>NUCLEOTIDE SEQUENCE [LARGE SCALE GENOMIC DNA]</scope>
    <source>
        <strain evidence="7 8">PA5</strain>
    </source>
</reference>
<dbReference type="Proteomes" id="UP000248557">
    <property type="component" value="Unassembled WGS sequence"/>
</dbReference>
<keyword evidence="4 6" id="KW-1133">Transmembrane helix</keyword>
<dbReference type="PANTHER" id="PTHR30250:SF11">
    <property type="entry name" value="O-ANTIGEN TRANSPORTER-RELATED"/>
    <property type="match status" value="1"/>
</dbReference>
<feature type="transmembrane region" description="Helical" evidence="6">
    <location>
        <begin position="370"/>
        <end position="389"/>
    </location>
</feature>
<feature type="transmembrane region" description="Helical" evidence="6">
    <location>
        <begin position="52"/>
        <end position="71"/>
    </location>
</feature>
<dbReference type="AlphaFoldDB" id="A0A328Q5Y1"/>
<dbReference type="PANTHER" id="PTHR30250">
    <property type="entry name" value="PST FAMILY PREDICTED COLANIC ACID TRANSPORTER"/>
    <property type="match status" value="1"/>
</dbReference>
<keyword evidence="2" id="KW-1003">Cell membrane</keyword>
<dbReference type="InterPro" id="IPR050833">
    <property type="entry name" value="Poly_Biosynth_Transport"/>
</dbReference>
<feature type="transmembrane region" description="Helical" evidence="6">
    <location>
        <begin position="125"/>
        <end position="145"/>
    </location>
</feature>
<dbReference type="InterPro" id="IPR002797">
    <property type="entry name" value="Polysacc_synth"/>
</dbReference>
<evidence type="ECO:0000256" key="1">
    <source>
        <dbReference type="ARBA" id="ARBA00004651"/>
    </source>
</evidence>
<name>A0A328Q5Y1_9EURY</name>
<accession>A0A328Q5Y1</accession>
<evidence type="ECO:0000313" key="7">
    <source>
        <dbReference type="EMBL" id="RAP03767.1"/>
    </source>
</evidence>
<gene>
    <name evidence="7" type="ORF">CA615_00330</name>
</gene>